<evidence type="ECO:0000256" key="3">
    <source>
        <dbReference type="RuleBase" id="RU362130"/>
    </source>
</evidence>
<keyword evidence="2 3" id="KW-0789">Thiol protease inhibitor</keyword>
<comment type="caution">
    <text evidence="5">The sequence shown here is derived from an EMBL/GenBank/DDBJ whole genome shotgun (WGS) entry which is preliminary data.</text>
</comment>
<name>A0A2K3KBI7_TRIPR</name>
<organism evidence="5 6">
    <name type="scientific">Trifolium pratense</name>
    <name type="common">Red clover</name>
    <dbReference type="NCBI Taxonomy" id="57577"/>
    <lineage>
        <taxon>Eukaryota</taxon>
        <taxon>Viridiplantae</taxon>
        <taxon>Streptophyta</taxon>
        <taxon>Embryophyta</taxon>
        <taxon>Tracheophyta</taxon>
        <taxon>Spermatophyta</taxon>
        <taxon>Magnoliopsida</taxon>
        <taxon>eudicotyledons</taxon>
        <taxon>Gunneridae</taxon>
        <taxon>Pentapetalae</taxon>
        <taxon>rosids</taxon>
        <taxon>fabids</taxon>
        <taxon>Fabales</taxon>
        <taxon>Fabaceae</taxon>
        <taxon>Papilionoideae</taxon>
        <taxon>50 kb inversion clade</taxon>
        <taxon>NPAAA clade</taxon>
        <taxon>Hologalegina</taxon>
        <taxon>IRL clade</taxon>
        <taxon>Trifolieae</taxon>
        <taxon>Trifolium</taxon>
    </lineage>
</organism>
<feature type="non-terminal residue" evidence="5">
    <location>
        <position position="1"/>
    </location>
</feature>
<dbReference type="PANTHER" id="PTHR11413">
    <property type="entry name" value="CYSTATIN FAMILY MEMBER"/>
    <property type="match status" value="1"/>
</dbReference>
<dbReference type="PANTHER" id="PTHR11413:SF116">
    <property type="entry name" value="MULTICYSTATIN"/>
    <property type="match status" value="1"/>
</dbReference>
<dbReference type="InterPro" id="IPR046350">
    <property type="entry name" value="Cystatin_sf"/>
</dbReference>
<proteinExistence type="inferred from homology"/>
<dbReference type="AlphaFoldDB" id="A0A2K3KBI7"/>
<evidence type="ECO:0000313" key="6">
    <source>
        <dbReference type="Proteomes" id="UP000236291"/>
    </source>
</evidence>
<evidence type="ECO:0000259" key="4">
    <source>
        <dbReference type="Pfam" id="PF16845"/>
    </source>
</evidence>
<comment type="similarity">
    <text evidence="3">Belongs to the cystatin family. Phytocystatin subfamily.</text>
</comment>
<evidence type="ECO:0000256" key="1">
    <source>
        <dbReference type="ARBA" id="ARBA00022690"/>
    </source>
</evidence>
<dbReference type="EMBL" id="ASHM01157272">
    <property type="protein sequence ID" value="PNX63661.1"/>
    <property type="molecule type" value="Genomic_DNA"/>
</dbReference>
<reference evidence="5 6" key="1">
    <citation type="journal article" date="2014" name="Am. J. Bot.">
        <title>Genome assembly and annotation for red clover (Trifolium pratense; Fabaceae).</title>
        <authorList>
            <person name="Istvanek J."/>
            <person name="Jaros M."/>
            <person name="Krenek A."/>
            <person name="Repkova J."/>
        </authorList>
    </citation>
    <scope>NUCLEOTIDE SEQUENCE [LARGE SCALE GENOMIC DNA]</scope>
    <source>
        <strain evidence="6">cv. Tatra</strain>
        <tissue evidence="5">Young leaves</tissue>
    </source>
</reference>
<evidence type="ECO:0000313" key="5">
    <source>
        <dbReference type="EMBL" id="PNX63661.1"/>
    </source>
</evidence>
<gene>
    <name evidence="5" type="ORF">L195_g061739</name>
</gene>
<dbReference type="InterPro" id="IPR000010">
    <property type="entry name" value="Cystatin_dom"/>
</dbReference>
<dbReference type="CDD" id="cd00042">
    <property type="entry name" value="CY"/>
    <property type="match status" value="1"/>
</dbReference>
<dbReference type="Gene3D" id="3.10.450.10">
    <property type="match status" value="1"/>
</dbReference>
<reference evidence="5 6" key="2">
    <citation type="journal article" date="2017" name="Front. Plant Sci.">
        <title>Gene Classification and Mining of Molecular Markers Useful in Red Clover (Trifolium pratense) Breeding.</title>
        <authorList>
            <person name="Istvanek J."/>
            <person name="Dluhosova J."/>
            <person name="Dluhos P."/>
            <person name="Patkova L."/>
            <person name="Nedelnik J."/>
            <person name="Repkova J."/>
        </authorList>
    </citation>
    <scope>NUCLEOTIDE SEQUENCE [LARGE SCALE GENOMIC DNA]</scope>
    <source>
        <strain evidence="6">cv. Tatra</strain>
        <tissue evidence="5">Young leaves</tissue>
    </source>
</reference>
<dbReference type="STRING" id="57577.A0A2K3KBI7"/>
<dbReference type="GO" id="GO:0004869">
    <property type="term" value="F:cysteine-type endopeptidase inhibitor activity"/>
    <property type="evidence" value="ECO:0007669"/>
    <property type="project" value="UniProtKB-KW"/>
</dbReference>
<keyword evidence="1 3" id="KW-0646">Protease inhibitor</keyword>
<feature type="domain" description="Cystatin" evidence="4">
    <location>
        <begin position="2"/>
        <end position="57"/>
    </location>
</feature>
<dbReference type="InterPro" id="IPR027214">
    <property type="entry name" value="Cystatin"/>
</dbReference>
<accession>A0A2K3KBI7</accession>
<dbReference type="SUPFAM" id="SSF54403">
    <property type="entry name" value="Cystatin/monellin"/>
    <property type="match status" value="1"/>
</dbReference>
<dbReference type="Proteomes" id="UP000236291">
    <property type="component" value="Unassembled WGS sequence"/>
</dbReference>
<evidence type="ECO:0000256" key="2">
    <source>
        <dbReference type="ARBA" id="ARBA00022704"/>
    </source>
</evidence>
<protein>
    <recommendedName>
        <fullName evidence="3">Cysteine proteinase inhibitor</fullName>
    </recommendedName>
</protein>
<dbReference type="Pfam" id="PF16845">
    <property type="entry name" value="SQAPI"/>
    <property type="match status" value="1"/>
</dbReference>
<sequence length="93" mass="10387">NAILEFVKVVKAKVQDVAGVLYYITLKAKVGEKVNVYEAKILEQGWRDLKELTDFKLVGDAPSVDSVKSNCDMSSTELVELHMCQCDRGAQCY</sequence>